<keyword evidence="3" id="KW-1185">Reference proteome</keyword>
<dbReference type="ExpressionAtlas" id="A0A0Q3ME98">
    <property type="expression patterns" value="baseline"/>
</dbReference>
<accession>A0A0Q3ME98</accession>
<dbReference type="OrthoDB" id="585006at2759"/>
<reference evidence="1" key="2">
    <citation type="submission" date="2017-06" db="EMBL/GenBank/DDBJ databases">
        <title>WGS assembly of Brachypodium distachyon.</title>
        <authorList>
            <consortium name="The International Brachypodium Initiative"/>
            <person name="Lucas S."/>
            <person name="Harmon-Smith M."/>
            <person name="Lail K."/>
            <person name="Tice H."/>
            <person name="Grimwood J."/>
            <person name="Bruce D."/>
            <person name="Barry K."/>
            <person name="Shu S."/>
            <person name="Lindquist E."/>
            <person name="Wang M."/>
            <person name="Pitluck S."/>
            <person name="Vogel J.P."/>
            <person name="Garvin D.F."/>
            <person name="Mockler T.C."/>
            <person name="Schmutz J."/>
            <person name="Rokhsar D."/>
            <person name="Bevan M.W."/>
        </authorList>
    </citation>
    <scope>NUCLEOTIDE SEQUENCE</scope>
    <source>
        <strain evidence="1">Bd21</strain>
    </source>
</reference>
<dbReference type="InParanoid" id="A0A0Q3ME98"/>
<gene>
    <name evidence="1" type="ORF">BRADI_2g03126v3</name>
</gene>
<organism evidence="1">
    <name type="scientific">Brachypodium distachyon</name>
    <name type="common">Purple false brome</name>
    <name type="synonym">Trachynia distachya</name>
    <dbReference type="NCBI Taxonomy" id="15368"/>
    <lineage>
        <taxon>Eukaryota</taxon>
        <taxon>Viridiplantae</taxon>
        <taxon>Streptophyta</taxon>
        <taxon>Embryophyta</taxon>
        <taxon>Tracheophyta</taxon>
        <taxon>Spermatophyta</taxon>
        <taxon>Magnoliopsida</taxon>
        <taxon>Liliopsida</taxon>
        <taxon>Poales</taxon>
        <taxon>Poaceae</taxon>
        <taxon>BOP clade</taxon>
        <taxon>Pooideae</taxon>
        <taxon>Stipodae</taxon>
        <taxon>Brachypodieae</taxon>
        <taxon>Brachypodium</taxon>
    </lineage>
</organism>
<protein>
    <submittedName>
        <fullName evidence="1 2">Uncharacterized protein</fullName>
    </submittedName>
</protein>
<evidence type="ECO:0000313" key="2">
    <source>
        <dbReference type="EnsemblPlants" id="KQK02694"/>
    </source>
</evidence>
<dbReference type="Proteomes" id="UP000008810">
    <property type="component" value="Chromosome 2"/>
</dbReference>
<dbReference type="AlphaFoldDB" id="A0A0Q3ME98"/>
<reference evidence="1 2" key="1">
    <citation type="journal article" date="2010" name="Nature">
        <title>Genome sequencing and analysis of the model grass Brachypodium distachyon.</title>
        <authorList>
            <consortium name="International Brachypodium Initiative"/>
        </authorList>
    </citation>
    <scope>NUCLEOTIDE SEQUENCE [LARGE SCALE GENOMIC DNA]</scope>
    <source>
        <strain evidence="1 2">Bd21</strain>
    </source>
</reference>
<dbReference type="EMBL" id="CM000881">
    <property type="protein sequence ID" value="KQK02694.2"/>
    <property type="molecule type" value="Genomic_DNA"/>
</dbReference>
<name>A0A0Q3ME98_BRADI</name>
<dbReference type="Gramene" id="KQK02694">
    <property type="protein sequence ID" value="KQK02694"/>
    <property type="gene ID" value="BRADI_2g03126v3"/>
</dbReference>
<sequence length="92" mass="9781">MRNTKSNHVILQVAADSCPPQSVNFSECPITRQNIFTIAAVETKGKLGLMSGTISIPNCRAVCQNGVLVSESENMFAMSCPAAGPQKLGELK</sequence>
<dbReference type="EnsemblPlants" id="KQK02694">
    <property type="protein sequence ID" value="KQK02694"/>
    <property type="gene ID" value="BRADI_2g03126v3"/>
</dbReference>
<evidence type="ECO:0000313" key="3">
    <source>
        <dbReference type="Proteomes" id="UP000008810"/>
    </source>
</evidence>
<reference evidence="2" key="3">
    <citation type="submission" date="2018-08" db="UniProtKB">
        <authorList>
            <consortium name="EnsemblPlants"/>
        </authorList>
    </citation>
    <scope>IDENTIFICATION</scope>
    <source>
        <strain evidence="2">cv. Bd21</strain>
    </source>
</reference>
<proteinExistence type="predicted"/>
<evidence type="ECO:0000313" key="1">
    <source>
        <dbReference type="EMBL" id="KQK02694.2"/>
    </source>
</evidence>